<dbReference type="Pfam" id="PF05612">
    <property type="entry name" value="Leg1"/>
    <property type="match status" value="1"/>
</dbReference>
<sequence length="357" mass="41744">MLSISTIFLLFLCTNTNARTNDDRPNFYPPLWHSVPSSIDEFPLINESVVQYRLIDPWFYPHRLGLFKILVNVTTPYMPFCSSSNASNILFALPSQFGWLFSSNRLFTNGTMYMSTDSWWASANYYLSVVPFLAAVDVGLIEKEAFRIVQQENFCSNSAQCFQQIPNAMNQWHLFFRRLRNPESCIAKKKLTPRTIDECYLEPIWSAYKRSIHDSLPLVESKLQYLPSEVEKMFGLGWARLLHLISMTRKNTNLYETLKNQRKFLPFRMLTSLDRTADSNDFPDSVNHSLKILLTFRFDWLSFVEYFWQKLTCTYEGRIYAQQILEVMSVSKLLAFHYLVKASINALIEKCEPMPHV</sequence>
<keyword evidence="4 6" id="KW-0732">Signal</keyword>
<keyword evidence="8" id="KW-1185">Reference proteome</keyword>
<evidence type="ECO:0000256" key="4">
    <source>
        <dbReference type="ARBA" id="ARBA00022729"/>
    </source>
</evidence>
<dbReference type="PANTHER" id="PTHR18820">
    <property type="entry name" value="LEG1"/>
    <property type="match status" value="1"/>
</dbReference>
<evidence type="ECO:0000256" key="6">
    <source>
        <dbReference type="SAM" id="SignalP"/>
    </source>
</evidence>
<proteinExistence type="inferred from homology"/>
<evidence type="ECO:0000256" key="5">
    <source>
        <dbReference type="ARBA" id="ARBA00023180"/>
    </source>
</evidence>
<dbReference type="GO" id="GO:0005615">
    <property type="term" value="C:extracellular space"/>
    <property type="evidence" value="ECO:0007669"/>
    <property type="project" value="TreeGrafter"/>
</dbReference>
<protein>
    <submittedName>
        <fullName evidence="7">Uncharacterized protein</fullName>
    </submittedName>
</protein>
<accession>A0A814RLY5</accession>
<evidence type="ECO:0000313" key="7">
    <source>
        <dbReference type="EMBL" id="CAF1135947.1"/>
    </source>
</evidence>
<dbReference type="AlphaFoldDB" id="A0A814RLY5"/>
<name>A0A814RLY5_ADIRI</name>
<evidence type="ECO:0000256" key="1">
    <source>
        <dbReference type="ARBA" id="ARBA00004613"/>
    </source>
</evidence>
<feature type="signal peptide" evidence="6">
    <location>
        <begin position="1"/>
        <end position="18"/>
    </location>
</feature>
<evidence type="ECO:0000256" key="2">
    <source>
        <dbReference type="ARBA" id="ARBA00009122"/>
    </source>
</evidence>
<organism evidence="7 8">
    <name type="scientific">Adineta ricciae</name>
    <name type="common">Rotifer</name>
    <dbReference type="NCBI Taxonomy" id="249248"/>
    <lineage>
        <taxon>Eukaryota</taxon>
        <taxon>Metazoa</taxon>
        <taxon>Spiralia</taxon>
        <taxon>Gnathifera</taxon>
        <taxon>Rotifera</taxon>
        <taxon>Eurotatoria</taxon>
        <taxon>Bdelloidea</taxon>
        <taxon>Adinetida</taxon>
        <taxon>Adinetidae</taxon>
        <taxon>Adineta</taxon>
    </lineage>
</organism>
<dbReference type="EMBL" id="CAJNOR010001398">
    <property type="protein sequence ID" value="CAF1135947.1"/>
    <property type="molecule type" value="Genomic_DNA"/>
</dbReference>
<gene>
    <name evidence="7" type="ORF">XAT740_LOCUS20153</name>
</gene>
<comment type="subcellular location">
    <subcellularLocation>
        <location evidence="1">Secreted</location>
    </subcellularLocation>
</comment>
<keyword evidence="5" id="KW-0325">Glycoprotein</keyword>
<comment type="similarity">
    <text evidence="2">Belongs to the LEG1 family.</text>
</comment>
<keyword evidence="3" id="KW-0964">Secreted</keyword>
<evidence type="ECO:0000313" key="8">
    <source>
        <dbReference type="Proteomes" id="UP000663828"/>
    </source>
</evidence>
<dbReference type="InterPro" id="IPR008499">
    <property type="entry name" value="Leg1"/>
</dbReference>
<feature type="chain" id="PRO_5032481430" evidence="6">
    <location>
        <begin position="19"/>
        <end position="357"/>
    </location>
</feature>
<dbReference type="Proteomes" id="UP000663828">
    <property type="component" value="Unassembled WGS sequence"/>
</dbReference>
<reference evidence="7" key="1">
    <citation type="submission" date="2021-02" db="EMBL/GenBank/DDBJ databases">
        <authorList>
            <person name="Nowell W R."/>
        </authorList>
    </citation>
    <scope>NUCLEOTIDE SEQUENCE</scope>
</reference>
<evidence type="ECO:0000256" key="3">
    <source>
        <dbReference type="ARBA" id="ARBA00022525"/>
    </source>
</evidence>
<dbReference type="PANTHER" id="PTHR18820:SF1">
    <property type="entry name" value="PROTEIN LEG1 HOMOLOG"/>
    <property type="match status" value="1"/>
</dbReference>
<comment type="caution">
    <text evidence="7">The sequence shown here is derived from an EMBL/GenBank/DDBJ whole genome shotgun (WGS) entry which is preliminary data.</text>
</comment>